<keyword evidence="3" id="KW-1185">Reference proteome</keyword>
<evidence type="ECO:0000256" key="1">
    <source>
        <dbReference type="SAM" id="MobiDB-lite"/>
    </source>
</evidence>
<proteinExistence type="predicted"/>
<sequence length="96" mass="10539">MRRINPGGLYAYTNWKSNNFQSIQTVSPDSSPSQTQGWPNNSQHTESLSSLLVYTSESNEALLLLLLLLLLIASPEPRKAGHSFPHLSGPCTSPFP</sequence>
<feature type="region of interest" description="Disordered" evidence="1">
    <location>
        <begin position="23"/>
        <end position="44"/>
    </location>
</feature>
<evidence type="ECO:0000313" key="2">
    <source>
        <dbReference type="EMBL" id="CAK6950693.1"/>
    </source>
</evidence>
<comment type="caution">
    <text evidence="2">The sequence shown here is derived from an EMBL/GenBank/DDBJ whole genome shotgun (WGS) entry which is preliminary data.</text>
</comment>
<protein>
    <submittedName>
        <fullName evidence="2">Uncharacterized protein</fullName>
    </submittedName>
</protein>
<accession>A0AAV1MUT3</accession>
<evidence type="ECO:0000313" key="3">
    <source>
        <dbReference type="Proteomes" id="UP001314229"/>
    </source>
</evidence>
<reference evidence="2 3" key="1">
    <citation type="submission" date="2024-01" db="EMBL/GenBank/DDBJ databases">
        <authorList>
            <person name="Alioto T."/>
            <person name="Alioto T."/>
            <person name="Gomez Garrido J."/>
        </authorList>
    </citation>
    <scope>NUCLEOTIDE SEQUENCE [LARGE SCALE GENOMIC DNA]</scope>
</reference>
<organism evidence="2 3">
    <name type="scientific">Scomber scombrus</name>
    <name type="common">Atlantic mackerel</name>
    <name type="synonym">Scomber vernalis</name>
    <dbReference type="NCBI Taxonomy" id="13677"/>
    <lineage>
        <taxon>Eukaryota</taxon>
        <taxon>Metazoa</taxon>
        <taxon>Chordata</taxon>
        <taxon>Craniata</taxon>
        <taxon>Vertebrata</taxon>
        <taxon>Euteleostomi</taxon>
        <taxon>Actinopterygii</taxon>
        <taxon>Neopterygii</taxon>
        <taxon>Teleostei</taxon>
        <taxon>Neoteleostei</taxon>
        <taxon>Acanthomorphata</taxon>
        <taxon>Pelagiaria</taxon>
        <taxon>Scombriformes</taxon>
        <taxon>Scombridae</taxon>
        <taxon>Scomber</taxon>
    </lineage>
</organism>
<gene>
    <name evidence="2" type="ORF">FSCOSCO3_A022728</name>
</gene>
<dbReference type="Proteomes" id="UP001314229">
    <property type="component" value="Unassembled WGS sequence"/>
</dbReference>
<dbReference type="EMBL" id="CAWUFR010000004">
    <property type="protein sequence ID" value="CAK6950693.1"/>
    <property type="molecule type" value="Genomic_DNA"/>
</dbReference>
<name>A0AAV1MUT3_SCOSC</name>
<dbReference type="AlphaFoldDB" id="A0AAV1MUT3"/>